<dbReference type="Proteomes" id="UP000270034">
    <property type="component" value="Chromosome"/>
</dbReference>
<organism evidence="1 2">
    <name type="scientific">Acetobacter orientalis</name>
    <dbReference type="NCBI Taxonomy" id="146474"/>
    <lineage>
        <taxon>Bacteria</taxon>
        <taxon>Pseudomonadati</taxon>
        <taxon>Pseudomonadota</taxon>
        <taxon>Alphaproteobacteria</taxon>
        <taxon>Acetobacterales</taxon>
        <taxon>Acetobacteraceae</taxon>
        <taxon>Acetobacter</taxon>
    </lineage>
</organism>
<name>A0A2Z5ZJJ3_9PROT</name>
<reference evidence="1 2" key="1">
    <citation type="submission" date="2018-02" db="EMBL/GenBank/DDBJ databases">
        <title>Acetobacter orientalis genome.</title>
        <authorList>
            <person name="Nakashima N."/>
            <person name="Tamura T."/>
        </authorList>
    </citation>
    <scope>NUCLEOTIDE SEQUENCE [LARGE SCALE GENOMIC DNA]</scope>
    <source>
        <strain evidence="1 2">FAN1</strain>
    </source>
</reference>
<evidence type="ECO:0000313" key="1">
    <source>
        <dbReference type="EMBL" id="BBC80555.1"/>
    </source>
</evidence>
<evidence type="ECO:0000313" key="2">
    <source>
        <dbReference type="Proteomes" id="UP000270034"/>
    </source>
</evidence>
<accession>A0A2Z5ZJJ3</accession>
<sequence>MAIEYTRQALQPKTTYAPFAKASRHGGMAVPRTILRLSP</sequence>
<dbReference type="EMBL" id="AP018515">
    <property type="protein sequence ID" value="BBC80555.1"/>
    <property type="molecule type" value="Genomic_DNA"/>
</dbReference>
<dbReference type="KEGG" id="aot:AcetOri_orf03315"/>
<protein>
    <submittedName>
        <fullName evidence="1">E3 ubiquitin-protein ligase TRIM56-like isoform X2</fullName>
    </submittedName>
</protein>
<proteinExistence type="predicted"/>
<dbReference type="AlphaFoldDB" id="A0A2Z5ZJJ3"/>
<gene>
    <name evidence="1" type="ORF">AcetOrient_orf03315</name>
</gene>